<gene>
    <name evidence="3" type="ORF">ACE41H_06070</name>
</gene>
<dbReference type="PANTHER" id="PTHR30575:SF0">
    <property type="entry name" value="XAA-ARG DIPEPTIDASE"/>
    <property type="match status" value="1"/>
</dbReference>
<comment type="similarity">
    <text evidence="1">Belongs to the peptidase M20A family.</text>
</comment>
<dbReference type="InterPro" id="IPR036264">
    <property type="entry name" value="Bact_exopeptidase_dim_dom"/>
</dbReference>
<accession>A0ABV5AQ92</accession>
<dbReference type="SUPFAM" id="SSF53187">
    <property type="entry name" value="Zn-dependent exopeptidases"/>
    <property type="match status" value="1"/>
</dbReference>
<dbReference type="CDD" id="cd03887">
    <property type="entry name" value="M20_Acy1L2"/>
    <property type="match status" value="1"/>
</dbReference>
<sequence>MNETTTLNYSGEDAGKKALIEAVDKHDSELRILAKQIHSHPELSFHEHQAQQWLTEQLAAGGFTVEKGIAGLETSFRAVWEGAAEGPTVALLAEYDALPAIGHACGHNLICTAAVGAALALKDGLPELPGRLIVLGTPAEEEGGGKIIMCEHGVFDDIDAVMMVHPQNQTMVLRGALACVDVTFTFHGKQAHASSAPEKGISALDAMINAFVAINSVRQFVTSDVRIHGIITKGGDAPNVVPELCEAVFILRAETVVGLAAVQKKVYRAVQAAAEGLGATVDIKEGLVYAERNTNRQLAELFKQNLEDMGLEVHDPPVQGGIGSSDIGNVSQVTAAIHPYIRLGDASTHTPEFAALAGSEEGMIEMNAAAKALALTAYDLYTNPEALQGVRAEFEQWKKQRDEGLQHE</sequence>
<dbReference type="RefSeq" id="WP_375353989.1">
    <property type="nucleotide sequence ID" value="NZ_JBHHMI010000003.1"/>
</dbReference>
<dbReference type="SUPFAM" id="SSF55031">
    <property type="entry name" value="Bacterial exopeptidase dimerisation domain"/>
    <property type="match status" value="1"/>
</dbReference>
<evidence type="ECO:0000259" key="2">
    <source>
        <dbReference type="Pfam" id="PF07687"/>
    </source>
</evidence>
<dbReference type="PIRSF" id="PIRSF037226">
    <property type="entry name" value="Amidohydrolase_ACY1L2_prd"/>
    <property type="match status" value="1"/>
</dbReference>
<dbReference type="Pfam" id="PF07687">
    <property type="entry name" value="M20_dimer"/>
    <property type="match status" value="1"/>
</dbReference>
<evidence type="ECO:0000256" key="1">
    <source>
        <dbReference type="PIRNR" id="PIRNR037226"/>
    </source>
</evidence>
<reference evidence="3 4" key="1">
    <citation type="submission" date="2024-09" db="EMBL/GenBank/DDBJ databases">
        <title>Paenibacillus zeirhizospherea sp. nov., isolated from surface of the maize (Zea mays) roots in a horticulture field, Hungary.</title>
        <authorList>
            <person name="Marton D."/>
            <person name="Farkas M."/>
            <person name="Bedics A."/>
            <person name="Toth E."/>
            <person name="Tancsics A."/>
            <person name="Boka K."/>
            <person name="Maroti G."/>
            <person name="Kriszt B."/>
            <person name="Cserhati M."/>
        </authorList>
    </citation>
    <scope>NUCLEOTIDE SEQUENCE [LARGE SCALE GENOMIC DNA]</scope>
    <source>
        <strain evidence="3 4">KCTC 33519</strain>
    </source>
</reference>
<keyword evidence="4" id="KW-1185">Reference proteome</keyword>
<dbReference type="PANTHER" id="PTHR30575">
    <property type="entry name" value="PEPTIDASE M20"/>
    <property type="match status" value="1"/>
</dbReference>
<feature type="domain" description="Peptidase M20 dimerisation" evidence="2">
    <location>
        <begin position="182"/>
        <end position="274"/>
    </location>
</feature>
<evidence type="ECO:0000313" key="4">
    <source>
        <dbReference type="Proteomes" id="UP001580346"/>
    </source>
</evidence>
<dbReference type="Pfam" id="PF01546">
    <property type="entry name" value="Peptidase_M20"/>
    <property type="match status" value="1"/>
</dbReference>
<dbReference type="InterPro" id="IPR017144">
    <property type="entry name" value="Xaa-Arg_dipeptidase"/>
</dbReference>
<dbReference type="NCBIfam" id="TIGR01891">
    <property type="entry name" value="amidohydrolases"/>
    <property type="match status" value="1"/>
</dbReference>
<dbReference type="InterPro" id="IPR052030">
    <property type="entry name" value="Peptidase_M20/M20A_hydrolases"/>
</dbReference>
<dbReference type="InterPro" id="IPR011650">
    <property type="entry name" value="Peptidase_M20_dimer"/>
</dbReference>
<proteinExistence type="inferred from homology"/>
<dbReference type="InterPro" id="IPR017439">
    <property type="entry name" value="Amidohydrolase"/>
</dbReference>
<protein>
    <recommendedName>
        <fullName evidence="1">Peptidase M20 domain-containing protein 2</fullName>
    </recommendedName>
</protein>
<dbReference type="Proteomes" id="UP001580346">
    <property type="component" value="Unassembled WGS sequence"/>
</dbReference>
<name>A0ABV5AQ92_9BACL</name>
<dbReference type="Gene3D" id="3.30.70.360">
    <property type="match status" value="1"/>
</dbReference>
<dbReference type="InterPro" id="IPR002933">
    <property type="entry name" value="Peptidase_M20"/>
</dbReference>
<evidence type="ECO:0000313" key="3">
    <source>
        <dbReference type="EMBL" id="MFB5266353.1"/>
    </source>
</evidence>
<comment type="caution">
    <text evidence="3">The sequence shown here is derived from an EMBL/GenBank/DDBJ whole genome shotgun (WGS) entry which is preliminary data.</text>
</comment>
<dbReference type="Gene3D" id="3.40.630.10">
    <property type="entry name" value="Zn peptidases"/>
    <property type="match status" value="1"/>
</dbReference>
<dbReference type="EMBL" id="JBHHMI010000003">
    <property type="protein sequence ID" value="MFB5266353.1"/>
    <property type="molecule type" value="Genomic_DNA"/>
</dbReference>
<organism evidence="3 4">
    <name type="scientific">Paenibacillus enshidis</name>
    <dbReference type="NCBI Taxonomy" id="1458439"/>
    <lineage>
        <taxon>Bacteria</taxon>
        <taxon>Bacillati</taxon>
        <taxon>Bacillota</taxon>
        <taxon>Bacilli</taxon>
        <taxon>Bacillales</taxon>
        <taxon>Paenibacillaceae</taxon>
        <taxon>Paenibacillus</taxon>
    </lineage>
</organism>